<protein>
    <submittedName>
        <fullName evidence="2">Uncharacterized protein</fullName>
    </submittedName>
</protein>
<evidence type="ECO:0000256" key="1">
    <source>
        <dbReference type="SAM" id="MobiDB-lite"/>
    </source>
</evidence>
<dbReference type="VEuPathDB" id="VectorBase:AMEM006251"/>
<keyword evidence="3" id="KW-1185">Reference proteome</keyword>
<dbReference type="Proteomes" id="UP000075903">
    <property type="component" value="Unassembled WGS sequence"/>
</dbReference>
<dbReference type="EnsemblMetazoa" id="AMEM006251-RA">
    <property type="protein sequence ID" value="AMEM006251-PA"/>
    <property type="gene ID" value="AMEM006251"/>
</dbReference>
<reference evidence="2" key="1">
    <citation type="submission" date="2020-05" db="UniProtKB">
        <authorList>
            <consortium name="EnsemblMetazoa"/>
        </authorList>
    </citation>
    <scope>IDENTIFICATION</scope>
    <source>
        <strain evidence="2">MAF</strain>
    </source>
</reference>
<proteinExistence type="predicted"/>
<feature type="region of interest" description="Disordered" evidence="1">
    <location>
        <begin position="60"/>
        <end position="83"/>
    </location>
</feature>
<sequence>MHVLQNDESASRRISGRLIEMGSWPLNCTFHIALAKSRCTSARLRKCKVKEEEKATRETSVYVSKAKSKQTGQEREKHYRRNHNTVSGTRCNRCYFTLREQKKK</sequence>
<accession>A0A182UZD4</accession>
<evidence type="ECO:0000313" key="2">
    <source>
        <dbReference type="EnsemblMetazoa" id="AMEM006251-PA"/>
    </source>
</evidence>
<name>A0A182UZD4_ANOME</name>
<organism evidence="2 3">
    <name type="scientific">Anopheles merus</name>
    <name type="common">Mosquito</name>
    <dbReference type="NCBI Taxonomy" id="30066"/>
    <lineage>
        <taxon>Eukaryota</taxon>
        <taxon>Metazoa</taxon>
        <taxon>Ecdysozoa</taxon>
        <taxon>Arthropoda</taxon>
        <taxon>Hexapoda</taxon>
        <taxon>Insecta</taxon>
        <taxon>Pterygota</taxon>
        <taxon>Neoptera</taxon>
        <taxon>Endopterygota</taxon>
        <taxon>Diptera</taxon>
        <taxon>Nematocera</taxon>
        <taxon>Culicoidea</taxon>
        <taxon>Culicidae</taxon>
        <taxon>Anophelinae</taxon>
        <taxon>Anopheles</taxon>
    </lineage>
</organism>
<evidence type="ECO:0000313" key="3">
    <source>
        <dbReference type="Proteomes" id="UP000075903"/>
    </source>
</evidence>
<dbReference type="AlphaFoldDB" id="A0A182UZD4"/>